<evidence type="ECO:0000313" key="3">
    <source>
        <dbReference type="EnsemblMetazoa" id="CPIJ015263-PA"/>
    </source>
</evidence>
<dbReference type="EMBL" id="DS232457">
    <property type="protein sequence ID" value="EDS42061.1"/>
    <property type="molecule type" value="Genomic_DNA"/>
</dbReference>
<feature type="compositionally biased region" description="Low complexity" evidence="1">
    <location>
        <begin position="15"/>
        <end position="42"/>
    </location>
</feature>
<feature type="compositionally biased region" description="Polar residues" evidence="1">
    <location>
        <begin position="43"/>
        <end position="54"/>
    </location>
</feature>
<dbReference type="VEuPathDB" id="VectorBase:CPIJ015263"/>
<dbReference type="EnsemblMetazoa" id="CPIJ015263-RA">
    <property type="protein sequence ID" value="CPIJ015263-PA"/>
    <property type="gene ID" value="CPIJ015263"/>
</dbReference>
<sequence length="54" mass="5617">MTTTSRMPPTPQQPQPMHFAQPQQQQQPTTSAAGGAASGGSSFDRNSSLIGTKS</sequence>
<gene>
    <name evidence="3" type="primary">6048805</name>
    <name evidence="2" type="ORF">CpipJ_CPIJ015263</name>
</gene>
<evidence type="ECO:0000256" key="1">
    <source>
        <dbReference type="SAM" id="MobiDB-lite"/>
    </source>
</evidence>
<name>B0X7P9_CULQU</name>
<dbReference type="AlphaFoldDB" id="B0X7P9"/>
<organism>
    <name type="scientific">Culex quinquefasciatus</name>
    <name type="common">Southern house mosquito</name>
    <name type="synonym">Culex pungens</name>
    <dbReference type="NCBI Taxonomy" id="7176"/>
    <lineage>
        <taxon>Eukaryota</taxon>
        <taxon>Metazoa</taxon>
        <taxon>Ecdysozoa</taxon>
        <taxon>Arthropoda</taxon>
        <taxon>Hexapoda</taxon>
        <taxon>Insecta</taxon>
        <taxon>Pterygota</taxon>
        <taxon>Neoptera</taxon>
        <taxon>Endopterygota</taxon>
        <taxon>Diptera</taxon>
        <taxon>Nematocera</taxon>
        <taxon>Culicoidea</taxon>
        <taxon>Culicidae</taxon>
        <taxon>Culicinae</taxon>
        <taxon>Culicini</taxon>
        <taxon>Culex</taxon>
        <taxon>Culex</taxon>
    </lineage>
</organism>
<protein>
    <submittedName>
        <fullName evidence="2 3">Uncharacterized protein</fullName>
    </submittedName>
</protein>
<dbReference type="KEGG" id="cqu:CpipJ_CPIJ015263"/>
<proteinExistence type="predicted"/>
<feature type="region of interest" description="Disordered" evidence="1">
    <location>
        <begin position="1"/>
        <end position="54"/>
    </location>
</feature>
<reference evidence="3" key="2">
    <citation type="submission" date="2020-05" db="UniProtKB">
        <authorList>
            <consortium name="EnsemblMetazoa"/>
        </authorList>
    </citation>
    <scope>IDENTIFICATION</scope>
    <source>
        <strain evidence="3">JHB</strain>
    </source>
</reference>
<evidence type="ECO:0000313" key="4">
    <source>
        <dbReference type="Proteomes" id="UP000002320"/>
    </source>
</evidence>
<evidence type="ECO:0000313" key="2">
    <source>
        <dbReference type="EMBL" id="EDS42061.1"/>
    </source>
</evidence>
<keyword evidence="4" id="KW-1185">Reference proteome</keyword>
<reference evidence="2" key="1">
    <citation type="submission" date="2007-03" db="EMBL/GenBank/DDBJ databases">
        <title>Annotation of Culex pipiens quinquefasciatus.</title>
        <authorList>
            <consortium name="The Broad Institute Genome Sequencing Platform"/>
            <person name="Atkinson P.W."/>
            <person name="Hemingway J."/>
            <person name="Christensen B.M."/>
            <person name="Higgs S."/>
            <person name="Kodira C."/>
            <person name="Hannick L."/>
            <person name="Megy K."/>
            <person name="O'Leary S."/>
            <person name="Pearson M."/>
            <person name="Haas B.J."/>
            <person name="Mauceli E."/>
            <person name="Wortman J.R."/>
            <person name="Lee N.H."/>
            <person name="Guigo R."/>
            <person name="Stanke M."/>
            <person name="Alvarado L."/>
            <person name="Amedeo P."/>
            <person name="Antoine C.H."/>
            <person name="Arensburger P."/>
            <person name="Bidwell S.L."/>
            <person name="Crawford M."/>
            <person name="Camaro F."/>
            <person name="Devon K."/>
            <person name="Engels R."/>
            <person name="Hammond M."/>
            <person name="Howarth C."/>
            <person name="Koehrsen M."/>
            <person name="Lawson D."/>
            <person name="Montgomery P."/>
            <person name="Nene V."/>
            <person name="Nusbaum C."/>
            <person name="Puiu D."/>
            <person name="Romero-Severson J."/>
            <person name="Severson D.W."/>
            <person name="Shumway M."/>
            <person name="Sisk P."/>
            <person name="Stolte C."/>
            <person name="Zeng Q."/>
            <person name="Eisenstadt E."/>
            <person name="Fraser-Liggett C."/>
            <person name="Strausberg R."/>
            <person name="Galagan J."/>
            <person name="Birren B."/>
            <person name="Collins F.H."/>
        </authorList>
    </citation>
    <scope>NUCLEOTIDE SEQUENCE [LARGE SCALE GENOMIC DNA]</scope>
    <source>
        <strain evidence="2">JHB</strain>
    </source>
</reference>
<dbReference type="Proteomes" id="UP000002320">
    <property type="component" value="Unassembled WGS sequence"/>
</dbReference>
<dbReference type="HOGENOM" id="CLU_3052396_0_0_1"/>
<accession>B0X7P9</accession>
<dbReference type="InParanoid" id="B0X7P9"/>